<dbReference type="GO" id="GO:0031251">
    <property type="term" value="C:PAN complex"/>
    <property type="evidence" value="ECO:0007669"/>
    <property type="project" value="UniProtKB-UniRule"/>
</dbReference>
<keyword evidence="3 10" id="KW-0963">Cytoplasm</keyword>
<dbReference type="GO" id="GO:0006397">
    <property type="term" value="P:mRNA processing"/>
    <property type="evidence" value="ECO:0007669"/>
    <property type="project" value="UniProtKB-KW"/>
</dbReference>
<dbReference type="PROSITE" id="PS50235">
    <property type="entry name" value="USP_3"/>
    <property type="match status" value="1"/>
</dbReference>
<dbReference type="InterPro" id="IPR015943">
    <property type="entry name" value="WD40/YVTN_repeat-like_dom_sf"/>
</dbReference>
<dbReference type="InterPro" id="IPR028881">
    <property type="entry name" value="PAN2_UCH_dom"/>
</dbReference>
<dbReference type="InterPro" id="IPR048841">
    <property type="entry name" value="PAN2_N"/>
</dbReference>
<evidence type="ECO:0000256" key="6">
    <source>
        <dbReference type="ARBA" id="ARBA00022722"/>
    </source>
</evidence>
<dbReference type="GO" id="GO:0046872">
    <property type="term" value="F:metal ion binding"/>
    <property type="evidence" value="ECO:0007669"/>
    <property type="project" value="UniProtKB-KW"/>
</dbReference>
<dbReference type="SUPFAM" id="SSF53098">
    <property type="entry name" value="Ribonuclease H-like"/>
    <property type="match status" value="1"/>
</dbReference>
<comment type="similarity">
    <text evidence="10">Belongs to the peptidase C19 family. PAN2 subfamily.</text>
</comment>
<dbReference type="InterPro" id="IPR038765">
    <property type="entry name" value="Papain-like_cys_pep_sf"/>
</dbReference>
<keyword evidence="4" id="KW-0853">WD repeat</keyword>
<dbReference type="InterPro" id="IPR050785">
    <property type="entry name" value="PAN2-PAN3_catalytic_subunit"/>
</dbReference>
<dbReference type="SUPFAM" id="SSF50978">
    <property type="entry name" value="WD40 repeat-like"/>
    <property type="match status" value="1"/>
</dbReference>
<dbReference type="Gene3D" id="3.90.70.10">
    <property type="entry name" value="Cysteine proteinases"/>
    <property type="match status" value="1"/>
</dbReference>
<dbReference type="GO" id="GO:0000289">
    <property type="term" value="P:nuclear-transcribed mRNA poly(A) tail shortening"/>
    <property type="evidence" value="ECO:0007669"/>
    <property type="project" value="UniProtKB-UniRule"/>
</dbReference>
<evidence type="ECO:0000313" key="14">
    <source>
        <dbReference type="Proteomes" id="UP000756921"/>
    </source>
</evidence>
<comment type="caution">
    <text evidence="10">Lacks conserved residue(s) required for the propagation of feature annotation.</text>
</comment>
<comment type="function">
    <text evidence="10">Catalytic subunit of the poly(A)-nuclease (PAN) deadenylation complex, one of two cytoplasmic mRNA deadenylases involved in mRNA turnover. PAN specifically shortens poly(A) tails of RNA and the activity is stimulated by poly(A)-binding protein PAB1. PAN deadenylation is followed by rapid degradation of the shortened mRNA tails by the CCR4-NOT complex. Deadenylated mRNAs are then degraded by two alternative mechanisms, namely exosome-mediated 3'-5' exonucleolytic degradation, or deadenlyation-dependent mRNA decaping and subsequent 5'-3' exonucleolytic degradation by XRN1. May also be involved in post-transcriptional maturation of mRNA poly(A) tails.</text>
</comment>
<evidence type="ECO:0000256" key="11">
    <source>
        <dbReference type="SAM" id="MobiDB-lite"/>
    </source>
</evidence>
<keyword evidence="6 10" id="KW-0540">Nuclease</keyword>
<comment type="cofactor">
    <cofactor evidence="10">
        <name>a divalent metal cation</name>
        <dbReference type="ChEBI" id="CHEBI:60240"/>
    </cofactor>
    <text evidence="10">Binds 2 metal cations per subunit in the catalytic exonuclease domain.</text>
</comment>
<feature type="compositionally biased region" description="Polar residues" evidence="11">
    <location>
        <begin position="1126"/>
        <end position="1136"/>
    </location>
</feature>
<comment type="subcellular location">
    <subcellularLocation>
        <location evidence="2 10">Cytoplasm</location>
    </subcellularLocation>
</comment>
<dbReference type="PANTHER" id="PTHR15728">
    <property type="entry name" value="DEADENYLATION COMPLEX CATALYTIC SUBUNIT PAN2"/>
    <property type="match status" value="1"/>
</dbReference>
<dbReference type="InterPro" id="IPR030843">
    <property type="entry name" value="PAN2"/>
</dbReference>
<dbReference type="InterPro" id="IPR028889">
    <property type="entry name" value="USP"/>
</dbReference>
<dbReference type="InterPro" id="IPR012337">
    <property type="entry name" value="RNaseH-like_sf"/>
</dbReference>
<feature type="region of interest" description="Disordered" evidence="11">
    <location>
        <begin position="1114"/>
        <end position="1155"/>
    </location>
</feature>
<accession>A0A9P6GT89</accession>
<dbReference type="EC" id="3.1.13.4" evidence="10"/>
<gene>
    <name evidence="10" type="primary">PAN2</name>
    <name evidence="13" type="ORF">PMIN01_00673</name>
</gene>
<evidence type="ECO:0000256" key="8">
    <source>
        <dbReference type="ARBA" id="ARBA00022801"/>
    </source>
</evidence>
<proteinExistence type="inferred from homology"/>
<feature type="compositionally biased region" description="Gly residues" evidence="11">
    <location>
        <begin position="1114"/>
        <end position="1125"/>
    </location>
</feature>
<feature type="binding site" evidence="10">
    <location>
        <position position="1005"/>
    </location>
    <ligand>
        <name>a divalent metal cation</name>
        <dbReference type="ChEBI" id="CHEBI:60240"/>
        <note>catalytic</note>
    </ligand>
</feature>
<dbReference type="SMART" id="SM00479">
    <property type="entry name" value="EXOIII"/>
    <property type="match status" value="1"/>
</dbReference>
<feature type="binding site" evidence="10">
    <location>
        <position position="898"/>
    </location>
    <ligand>
        <name>a divalent metal cation</name>
        <dbReference type="ChEBI" id="CHEBI:60240"/>
        <note>catalytic</note>
    </ligand>
</feature>
<reference evidence="13" key="1">
    <citation type="journal article" date="2020" name="Mol. Plant Microbe Interact.">
        <title>Genome Sequence of the Biocontrol Agent Coniothyrium minitans strain Conio (IMI 134523).</title>
        <authorList>
            <person name="Patel D."/>
            <person name="Shittu T.A."/>
            <person name="Baroncelli R."/>
            <person name="Muthumeenakshi S."/>
            <person name="Osborne T.H."/>
            <person name="Janganan T.K."/>
            <person name="Sreenivasaprasad S."/>
        </authorList>
    </citation>
    <scope>NUCLEOTIDE SEQUENCE</scope>
    <source>
        <strain evidence="13">Conio</strain>
    </source>
</reference>
<protein>
    <recommendedName>
        <fullName evidence="10">PAN2-PAN3 deadenylation complex catalytic subunit PAN2</fullName>
        <ecNumber evidence="10">3.1.13.4</ecNumber>
    </recommendedName>
    <alternativeName>
        <fullName evidence="10">PAB1P-dependent poly(A)-specific ribonuclease</fullName>
    </alternativeName>
    <alternativeName>
        <fullName evidence="10">Poly(A)-nuclease deadenylation complex subunit 2</fullName>
        <shortName evidence="10">PAN deadenylation complex subunit 2</shortName>
    </alternativeName>
</protein>
<evidence type="ECO:0000256" key="1">
    <source>
        <dbReference type="ARBA" id="ARBA00001663"/>
    </source>
</evidence>
<dbReference type="InterPro" id="IPR036397">
    <property type="entry name" value="RNaseH_sf"/>
</dbReference>
<evidence type="ECO:0000256" key="10">
    <source>
        <dbReference type="HAMAP-Rule" id="MF_03182"/>
    </source>
</evidence>
<name>A0A9P6GT89_9PLEO</name>
<dbReference type="CDD" id="cd02672">
    <property type="entry name" value="Peptidase_C19P"/>
    <property type="match status" value="1"/>
</dbReference>
<dbReference type="Pfam" id="PF00929">
    <property type="entry name" value="RNase_T"/>
    <property type="match status" value="1"/>
</dbReference>
<keyword evidence="7 10" id="KW-0479">Metal-binding</keyword>
<comment type="catalytic activity">
    <reaction evidence="1 10">
        <text>Exonucleolytic cleavage of poly(A) to 5'-AMP.</text>
        <dbReference type="EC" id="3.1.13.4"/>
    </reaction>
</comment>
<dbReference type="FunFam" id="2.130.10.10:FF:000459">
    <property type="entry name" value="PAN2-PAN3 deadenylation complex catalytic subunit PAN2"/>
    <property type="match status" value="1"/>
</dbReference>
<evidence type="ECO:0000256" key="4">
    <source>
        <dbReference type="ARBA" id="ARBA00022574"/>
    </source>
</evidence>
<keyword evidence="14" id="KW-1185">Reference proteome</keyword>
<dbReference type="Pfam" id="PF13423">
    <property type="entry name" value="UCH_1"/>
    <property type="match status" value="1"/>
</dbReference>
<dbReference type="InterPro" id="IPR036322">
    <property type="entry name" value="WD40_repeat_dom_sf"/>
</dbReference>
<evidence type="ECO:0000256" key="5">
    <source>
        <dbReference type="ARBA" id="ARBA00022664"/>
    </source>
</evidence>
<feature type="domain" description="USP" evidence="12">
    <location>
        <begin position="500"/>
        <end position="843"/>
    </location>
</feature>
<evidence type="ECO:0000313" key="13">
    <source>
        <dbReference type="EMBL" id="KAF9741134.1"/>
    </source>
</evidence>
<comment type="domain">
    <text evidence="10">The linker, or PAN3 interaction domain (PID), between the WD40 repeats and the pseudo-UCH domain mediates interaction with PAN3.</text>
</comment>
<evidence type="ECO:0000259" key="12">
    <source>
        <dbReference type="PROSITE" id="PS50235"/>
    </source>
</evidence>
<dbReference type="Pfam" id="PF20770">
    <property type="entry name" value="PAN2_N"/>
    <property type="match status" value="1"/>
</dbReference>
<dbReference type="InterPro" id="IPR013520">
    <property type="entry name" value="Ribonucl_H"/>
</dbReference>
<feature type="binding site" evidence="10">
    <location>
        <position position="896"/>
    </location>
    <ligand>
        <name>a divalent metal cation</name>
        <dbReference type="ChEBI" id="CHEBI:60240"/>
        <note>catalytic</note>
    </ligand>
</feature>
<keyword evidence="5 10" id="KW-0507">mRNA processing</keyword>
<keyword evidence="8 10" id="KW-0378">Hydrolase</keyword>
<dbReference type="PANTHER" id="PTHR15728:SF0">
    <property type="entry name" value="PAN2-PAN3 DEADENYLATION COMPLEX CATALYTIC SUBUNIT PAN2"/>
    <property type="match status" value="1"/>
</dbReference>
<sequence>MEADWDELAIVQLPPHGPHQPATPVATLAFDTLQELLWTGNNHKELADILQGRITSFFGATLERYTSYRGHAPAEGTVGAVEQLLFTDKGVLSVSKHSVHYATRRGLTQWHLTNADFTELRCMNFTSKGTREILVAGCQEKMFKVDVEKGTIVDTLVADAQYTIMKRAGGYICAATNSGGIHILDSGSLSVVKVFDGHTGSISDMDAKGDFLATCGWSPRQQFGFMLDPFTHVFSLKTLKQLPPIPFHTGAAFVRMHPRMSTTAIIASQAGQMQVIDLMNPDSANLRQLNMYDAYLTGLEMAPSSEAFVLSDSNAHLHLWGSPSKVHFPEYSNPTEFADAVVPPPAMDWSLETPLNTVGMPYYKEHLLSGWPSHTLFEVGAPPPKIDPAILSSMTRTDMGFFAKNPKTKRRYQVEDTRQSDRGLESLTAPKFLSEKARAAQSLGEMEAKTVETMETLTDMHLDDVTRKDVPAMYGNVEIKYSRFGVDDFDFAYYNQTPYSGLETHITNSYANPLLQLLRFTPLIRNLALRHTASPCLYESCLLCELGFLIDMLEKAAGLNCQASNFLKTFSGLSNAVSLNLLEEFAPNVALTSMIQAFNRFILDKISEEYRRMLGNAGGSSLMDQVLETQARASMRCAQCSNETIRGGRTFVNELVYPAKHVMKNARGPRPTFSQILKSSVERQDQMKGWCTKCNRYQQMIQRKTIQSISGVLMLNAAIQSHEAKLLWSIPNWLPQEIGIIVDQGQFYCFEGQDLKLHLQRGVFDILVYELVGVVADINSGEHQKPHLVATINTTPSNREATDSTEDKWHLFNDFLVRPIPKEEALRFEPSWKLPSVLTYQLKTARGKIDDGWKDILDTSILYRWWSANPAPLPTSFKLLDPASETPRPSFPVAIDAEFIRLQSEEIEMKADGTRETIRPDRKGLARVSVCRGEGENAGLPFIDDYIAVSEPVVDYLTAWSGISPGDLNRETSPHALVSLKHAYKKLWILLNAGCTFIGHSLANDFRTINIHVPRAQVVDTVDLFFKPQLHRKLNLKFLAWCVLREDIQGGMHDSVEDAVTALKLWRKYEEFVDAGVLEGMLNDVYSTGREVGFRAPGGAQAMYGHGKKGSGSAGVSGSALGGDEQGSTSGLTTPKKQGAFGRVGFRSPMRVPGS</sequence>
<comment type="subunit">
    <text evidence="10">Forms a heterotrimer with an asymmetric homodimer of the regulatory subunit PAN3 to form the poly(A)-nuclease (PAN) deadenylation complex.</text>
</comment>
<feature type="binding site" evidence="10">
    <location>
        <position position="1058"/>
    </location>
    <ligand>
        <name>a divalent metal cation</name>
        <dbReference type="ChEBI" id="CHEBI:60240"/>
        <note>catalytic</note>
    </ligand>
</feature>
<evidence type="ECO:0000256" key="2">
    <source>
        <dbReference type="ARBA" id="ARBA00004496"/>
    </source>
</evidence>
<dbReference type="Proteomes" id="UP000756921">
    <property type="component" value="Unassembled WGS sequence"/>
</dbReference>
<dbReference type="FunFam" id="3.90.70.10:FF:000135">
    <property type="entry name" value="PAN2-PAN3 deadenylation complex catalytic subunit pan2"/>
    <property type="match status" value="1"/>
</dbReference>
<comment type="activity regulation">
    <text evidence="10">Positively regulated by the regulatory subunit PAN3.</text>
</comment>
<dbReference type="HAMAP" id="MF_03182">
    <property type="entry name" value="PAN2"/>
    <property type="match status" value="1"/>
</dbReference>
<dbReference type="SUPFAM" id="SSF54001">
    <property type="entry name" value="Cysteine proteinases"/>
    <property type="match status" value="1"/>
</dbReference>
<dbReference type="OrthoDB" id="16516at2759"/>
<comment type="caution">
    <text evidence="13">The sequence shown here is derived from an EMBL/GenBank/DDBJ whole genome shotgun (WGS) entry which is preliminary data.</text>
</comment>
<dbReference type="GO" id="GO:0003676">
    <property type="term" value="F:nucleic acid binding"/>
    <property type="evidence" value="ECO:0007669"/>
    <property type="project" value="InterPro"/>
</dbReference>
<dbReference type="Gene3D" id="2.130.10.10">
    <property type="entry name" value="YVTN repeat-like/Quinoprotein amine dehydrogenase"/>
    <property type="match status" value="1"/>
</dbReference>
<comment type="domain">
    <text evidence="10">Contains a pseudo-UCH domain. This ubiquitin C-terminal hydrolase (UCH)-like or ubiquitin specific protease (USP)-like domain is predicted to be catalytically inactive because it lacks the active site catalytic triad characteristic of thiol proteases, with residues at the equivalent structural positions that are incompatible with catalysis, and it cannot bind ubiquitin. It functions as a structural scaffold for intra- and intermolecular interactions in the complex.</text>
</comment>
<evidence type="ECO:0000256" key="9">
    <source>
        <dbReference type="ARBA" id="ARBA00022839"/>
    </source>
</evidence>
<evidence type="ECO:0000256" key="3">
    <source>
        <dbReference type="ARBA" id="ARBA00022490"/>
    </source>
</evidence>
<dbReference type="Gene3D" id="3.30.420.10">
    <property type="entry name" value="Ribonuclease H-like superfamily/Ribonuclease H"/>
    <property type="match status" value="1"/>
</dbReference>
<dbReference type="CDD" id="cd06143">
    <property type="entry name" value="PAN2_exo"/>
    <property type="match status" value="1"/>
</dbReference>
<dbReference type="GO" id="GO:0004535">
    <property type="term" value="F:poly(A)-specific ribonuclease activity"/>
    <property type="evidence" value="ECO:0007669"/>
    <property type="project" value="UniProtKB-UniRule"/>
</dbReference>
<dbReference type="AlphaFoldDB" id="A0A9P6GT89"/>
<dbReference type="GO" id="GO:0000932">
    <property type="term" value="C:P-body"/>
    <property type="evidence" value="ECO:0007669"/>
    <property type="project" value="TreeGrafter"/>
</dbReference>
<organism evidence="13 14">
    <name type="scientific">Paraphaeosphaeria minitans</name>
    <dbReference type="NCBI Taxonomy" id="565426"/>
    <lineage>
        <taxon>Eukaryota</taxon>
        <taxon>Fungi</taxon>
        <taxon>Dikarya</taxon>
        <taxon>Ascomycota</taxon>
        <taxon>Pezizomycotina</taxon>
        <taxon>Dothideomycetes</taxon>
        <taxon>Pleosporomycetidae</taxon>
        <taxon>Pleosporales</taxon>
        <taxon>Massarineae</taxon>
        <taxon>Didymosphaeriaceae</taxon>
        <taxon>Paraphaeosphaeria</taxon>
    </lineage>
</organism>
<dbReference type="EMBL" id="WJXW01000001">
    <property type="protein sequence ID" value="KAF9741134.1"/>
    <property type="molecule type" value="Genomic_DNA"/>
</dbReference>
<dbReference type="FunFam" id="3.30.420.10:FF:000028">
    <property type="entry name" value="PAN2-PAN3 deadenylation complex catalytic subunit PAN2"/>
    <property type="match status" value="1"/>
</dbReference>
<keyword evidence="9 10" id="KW-0269">Exonuclease</keyword>
<evidence type="ECO:0000256" key="7">
    <source>
        <dbReference type="ARBA" id="ARBA00022723"/>
    </source>
</evidence>